<reference evidence="1 2" key="1">
    <citation type="submission" date="2018-12" db="EMBL/GenBank/DDBJ databases">
        <authorList>
            <person name="Criscuolo A."/>
        </authorList>
    </citation>
    <scope>NUCLEOTIDE SEQUENCE [LARGE SCALE GENOMIC DNA]</scope>
    <source>
        <strain evidence="1">ACIP1116281</strain>
    </source>
</reference>
<accession>A0A3S5D3D5</accession>
<dbReference type="EMBL" id="UZWD01000023">
    <property type="protein sequence ID" value="VDS04545.1"/>
    <property type="molecule type" value="Genomic_DNA"/>
</dbReference>
<dbReference type="OrthoDB" id="8115555at2"/>
<dbReference type="InterPro" id="IPR029060">
    <property type="entry name" value="PIN-like_dom_sf"/>
</dbReference>
<evidence type="ECO:0000313" key="1">
    <source>
        <dbReference type="EMBL" id="VDS04545.1"/>
    </source>
</evidence>
<evidence type="ECO:0000313" key="2">
    <source>
        <dbReference type="Proteomes" id="UP000268844"/>
    </source>
</evidence>
<dbReference type="RefSeq" id="WP_126150121.1">
    <property type="nucleotide sequence ID" value="NZ_JBHTMH010000001.1"/>
</dbReference>
<sequence length="153" mass="17089">MARKPVILDTNLLLLLVVGETDKAMVDRHRRLQIYTLEDFVWVRQQVNASAGLILCPNIITETSNLIRYSSNRDAIAIAELFKIVVGQFDETYVPSTSAVQRQEHGRLGVTDSVLLILANSMAQLITDDLDLALAADRAGADVINYNHIRDNR</sequence>
<organism evidence="1 2">
    <name type="scientific">Devosia equisanguinis</name>
    <dbReference type="NCBI Taxonomy" id="2490941"/>
    <lineage>
        <taxon>Bacteria</taxon>
        <taxon>Pseudomonadati</taxon>
        <taxon>Pseudomonadota</taxon>
        <taxon>Alphaproteobacteria</taxon>
        <taxon>Hyphomicrobiales</taxon>
        <taxon>Devosiaceae</taxon>
        <taxon>Devosia</taxon>
    </lineage>
</organism>
<gene>
    <name evidence="1" type="ORF">DEVEQU_01683</name>
</gene>
<dbReference type="Proteomes" id="UP000268844">
    <property type="component" value="Unassembled WGS sequence"/>
</dbReference>
<dbReference type="AlphaFoldDB" id="A0A3S5D3D5"/>
<keyword evidence="2" id="KW-1185">Reference proteome</keyword>
<proteinExistence type="predicted"/>
<name>A0A3S5D3D5_9HYPH</name>
<evidence type="ECO:0008006" key="3">
    <source>
        <dbReference type="Google" id="ProtNLM"/>
    </source>
</evidence>
<dbReference type="SUPFAM" id="SSF88723">
    <property type="entry name" value="PIN domain-like"/>
    <property type="match status" value="1"/>
</dbReference>
<protein>
    <recommendedName>
        <fullName evidence="3">PIN domain-containing protein</fullName>
    </recommendedName>
</protein>